<keyword evidence="5 8" id="KW-0998">Cell outer membrane</keyword>
<comment type="catalytic activity">
    <reaction evidence="8">
        <text>Exolytic cleavage of the (1-&gt;4)-beta-glycosidic linkage between N-acetylmuramic acid (MurNAc) and N-acetylglucosamine (GlcNAc) residues in peptidoglycan, from either the reducing or the non-reducing ends of the peptidoglycan chains, with concomitant formation of a 1,6-anhydrobond in the MurNAc residue.</text>
        <dbReference type="EC" id="4.2.2.n1"/>
    </reaction>
</comment>
<dbReference type="RefSeq" id="WP_136547941.1">
    <property type="nucleotide sequence ID" value="NZ_CP031093.1"/>
</dbReference>
<comment type="domain">
    <text evidence="8">The N-terminal domain does not have lytic activity and probably modulates enzymatic activity. The C-terminal domain is the catalytic active domain.</text>
</comment>
<dbReference type="InterPro" id="IPR023346">
    <property type="entry name" value="Lysozyme-like_dom_sf"/>
</dbReference>
<dbReference type="OrthoDB" id="9815002at2"/>
<evidence type="ECO:0000256" key="7">
    <source>
        <dbReference type="ARBA" id="ARBA00023316"/>
    </source>
</evidence>
<keyword evidence="7 8" id="KW-0961">Cell wall biogenesis/degradation</keyword>
<dbReference type="Gene3D" id="3.40.190.10">
    <property type="entry name" value="Periplasmic binding protein-like II"/>
    <property type="match status" value="2"/>
</dbReference>
<dbReference type="SUPFAM" id="SSF53850">
    <property type="entry name" value="Periplasmic binding protein-like II"/>
    <property type="match status" value="1"/>
</dbReference>
<dbReference type="CDD" id="cd01009">
    <property type="entry name" value="PBP2_YfhD_N"/>
    <property type="match status" value="1"/>
</dbReference>
<keyword evidence="11" id="KW-1185">Reference proteome</keyword>
<dbReference type="PROSITE" id="PS00922">
    <property type="entry name" value="TRANSGLYCOSYLASE"/>
    <property type="match status" value="1"/>
</dbReference>
<comment type="function">
    <text evidence="8">Murein-degrading enzyme that degrades murein glycan strands and insoluble, high-molecular weight murein sacculi, with the concomitant formation of a 1,6-anhydromuramoyl product. Lytic transglycosylases (LTs) play an integral role in the metabolism of the peptidoglycan (PG) sacculus. Their lytic action creates space within the PG sacculus to allow for its expansion as well as for the insertion of various structures such as secretion systems and flagella.</text>
</comment>
<dbReference type="InterPro" id="IPR000189">
    <property type="entry name" value="Transglyc_AS"/>
</dbReference>
<dbReference type="SUPFAM" id="SSF53955">
    <property type="entry name" value="Lysozyme-like"/>
    <property type="match status" value="1"/>
</dbReference>
<evidence type="ECO:0000313" key="11">
    <source>
        <dbReference type="Proteomes" id="UP000298049"/>
    </source>
</evidence>
<dbReference type="InterPro" id="IPR023703">
    <property type="entry name" value="MltF"/>
</dbReference>
<keyword evidence="3 8" id="KW-0732">Signal</keyword>
<dbReference type="GO" id="GO:0009279">
    <property type="term" value="C:cell outer membrane"/>
    <property type="evidence" value="ECO:0007669"/>
    <property type="project" value="UniProtKB-SubCell"/>
</dbReference>
<dbReference type="CDD" id="cd13403">
    <property type="entry name" value="MLTF-like"/>
    <property type="match status" value="1"/>
</dbReference>
<evidence type="ECO:0000256" key="8">
    <source>
        <dbReference type="HAMAP-Rule" id="MF_02016"/>
    </source>
</evidence>
<evidence type="ECO:0000256" key="1">
    <source>
        <dbReference type="ARBA" id="ARBA00007734"/>
    </source>
</evidence>
<dbReference type="GO" id="GO:0071555">
    <property type="term" value="P:cell wall organization"/>
    <property type="evidence" value="ECO:0007669"/>
    <property type="project" value="UniProtKB-KW"/>
</dbReference>
<evidence type="ECO:0000313" key="10">
    <source>
        <dbReference type="EMBL" id="QCF25550.1"/>
    </source>
</evidence>
<organism evidence="10 11">
    <name type="scientific">Hydrocarboniclastica marina</name>
    <dbReference type="NCBI Taxonomy" id="2259620"/>
    <lineage>
        <taxon>Bacteria</taxon>
        <taxon>Pseudomonadati</taxon>
        <taxon>Pseudomonadota</taxon>
        <taxon>Gammaproteobacteria</taxon>
        <taxon>Alteromonadales</taxon>
        <taxon>Alteromonadaceae</taxon>
        <taxon>Hydrocarboniclastica</taxon>
    </lineage>
</organism>
<dbReference type="GO" id="GO:0008933">
    <property type="term" value="F:peptidoglycan lytic transglycosylase activity"/>
    <property type="evidence" value="ECO:0007669"/>
    <property type="project" value="UniProtKB-UniRule"/>
</dbReference>
<protein>
    <recommendedName>
        <fullName evidence="8">Membrane-bound lytic murein transglycosylase F</fullName>
        <ecNumber evidence="8">4.2.2.n1</ecNumber>
    </recommendedName>
    <alternativeName>
        <fullName evidence="8">Murein lyase F</fullName>
    </alternativeName>
</protein>
<dbReference type="KEGG" id="hmi:soil367_06205"/>
<dbReference type="GO" id="GO:0009253">
    <property type="term" value="P:peptidoglycan catabolic process"/>
    <property type="evidence" value="ECO:0007669"/>
    <property type="project" value="TreeGrafter"/>
</dbReference>
<evidence type="ECO:0000256" key="2">
    <source>
        <dbReference type="ARBA" id="ARBA00010333"/>
    </source>
</evidence>
<dbReference type="InterPro" id="IPR008258">
    <property type="entry name" value="Transglycosylase_SLT_dom_1"/>
</dbReference>
<dbReference type="EMBL" id="CP031093">
    <property type="protein sequence ID" value="QCF25550.1"/>
    <property type="molecule type" value="Genomic_DNA"/>
</dbReference>
<name>A0A4V1D8K9_9ALTE</name>
<comment type="similarity">
    <text evidence="8">In the N-terminal section; belongs to the bacterial solute-binding protein 3 family.</text>
</comment>
<evidence type="ECO:0000256" key="4">
    <source>
        <dbReference type="ARBA" id="ARBA00023136"/>
    </source>
</evidence>
<dbReference type="PANTHER" id="PTHR35936">
    <property type="entry name" value="MEMBRANE-BOUND LYTIC MUREIN TRANSGLYCOSYLASE F"/>
    <property type="match status" value="1"/>
</dbReference>
<proteinExistence type="inferred from homology"/>
<dbReference type="Pfam" id="PF01464">
    <property type="entry name" value="SLT"/>
    <property type="match status" value="1"/>
</dbReference>
<dbReference type="SMART" id="SM00062">
    <property type="entry name" value="PBPb"/>
    <property type="match status" value="1"/>
</dbReference>
<gene>
    <name evidence="8" type="primary">mltF</name>
    <name evidence="10" type="ORF">soil367_06205</name>
</gene>
<dbReference type="Pfam" id="PF00497">
    <property type="entry name" value="SBP_bac_3"/>
    <property type="match status" value="1"/>
</dbReference>
<comment type="caution">
    <text evidence="8">Lacks conserved residue(s) required for the propagation of feature annotation.</text>
</comment>
<dbReference type="GO" id="GO:0016998">
    <property type="term" value="P:cell wall macromolecule catabolic process"/>
    <property type="evidence" value="ECO:0007669"/>
    <property type="project" value="UniProtKB-UniRule"/>
</dbReference>
<dbReference type="Proteomes" id="UP000298049">
    <property type="component" value="Chromosome"/>
</dbReference>
<evidence type="ECO:0000256" key="6">
    <source>
        <dbReference type="ARBA" id="ARBA00023239"/>
    </source>
</evidence>
<feature type="active site" evidence="8">
    <location>
        <position position="324"/>
    </location>
</feature>
<comment type="similarity">
    <text evidence="8">In the C-terminal section; belongs to the transglycosylase Slt family.</text>
</comment>
<keyword evidence="4 8" id="KW-0472">Membrane</keyword>
<dbReference type="AlphaFoldDB" id="A0A4V1D8K9"/>
<dbReference type="InterPro" id="IPR001638">
    <property type="entry name" value="Solute-binding_3/MltF_N"/>
</dbReference>
<evidence type="ECO:0000256" key="3">
    <source>
        <dbReference type="ARBA" id="ARBA00022729"/>
    </source>
</evidence>
<dbReference type="NCBIfam" id="NF008112">
    <property type="entry name" value="PRK10859.1"/>
    <property type="match status" value="1"/>
</dbReference>
<dbReference type="Gene3D" id="1.10.530.10">
    <property type="match status" value="1"/>
</dbReference>
<reference evidence="10 11" key="1">
    <citation type="submission" date="2018-07" db="EMBL/GenBank/DDBJ databases">
        <title>Marsedoiliclastica nanhaica gen. nov. sp. nov., a novel marine hydrocarbonoclastic bacterium isolated from an in-situ enriched hydrocarbon-degrading consortium in deep-sea sediment.</title>
        <authorList>
            <person name="Dong C."/>
            <person name="Ma T."/>
            <person name="Liu R."/>
            <person name="Shao Z."/>
        </authorList>
    </citation>
    <scope>NUCLEOTIDE SEQUENCE [LARGE SCALE GENOMIC DNA]</scope>
    <source>
        <strain evidence="11">soil36-7</strain>
    </source>
</reference>
<dbReference type="PANTHER" id="PTHR35936:SF32">
    <property type="entry name" value="MEMBRANE-BOUND LYTIC MUREIN TRANSGLYCOSYLASE F"/>
    <property type="match status" value="1"/>
</dbReference>
<accession>A0A4V1D8K9</accession>
<dbReference type="HAMAP" id="MF_02016">
    <property type="entry name" value="MltF"/>
    <property type="match status" value="1"/>
</dbReference>
<comment type="similarity">
    <text evidence="2">Belongs to the bacterial solute-binding protein 3 family.</text>
</comment>
<sequence>MHDQSSRSGAFPAVKTCHWRGLKGPYLTLVLLCLLVSGCSRPTVLERIQQEQVLHVITRDAPAIYYQDQDGPGGVEYELAKRFADHLGVELRLQVADNLGEIFSILDQDYTHFAAAGLSVTESRRQRFRFSPPYMQARPLVIFRRGVDRPLEPADLEGLKLVVLANSSHEQRLVRLAKLHPGISWTARADIDSLGLLAAVNEGEFDAAVLDSNELAMNHVFFPDVLKGFPLAAKVDFAWAFPAGADDSLLNEARSFFRDIRQNGTLAQILERHYGHLDRLNYVGARTFVHHLRRRLPTYQALFLEAAETYDVDWRLLAAIGYQESHWRPNAVSPTGVRGLMMLTQNTAEYIGVSDRLDPRQSIMGGARYFKRVLGMIPENIKEPDRTWFALASYNVGFGHLEDARILAETDGKNPDRWLDVKEYLPLLAHKEWYSKTKHGYARGYEPVVYVQNIRRYFDVLAWMEPADPSAQMVAEEEEESLEQTLELPAGETDVADLDSSPVLPLMPAAL</sequence>
<feature type="domain" description="Solute-binding protein family 3/N-terminal" evidence="9">
    <location>
        <begin position="53"/>
        <end position="277"/>
    </location>
</feature>
<keyword evidence="6 8" id="KW-0456">Lyase</keyword>
<comment type="subcellular location">
    <subcellularLocation>
        <location evidence="8">Cell outer membrane</location>
        <topology evidence="8">Peripheral membrane protein</topology>
    </subcellularLocation>
    <text evidence="8">Attached to the inner leaflet of the outer membrane.</text>
</comment>
<dbReference type="EC" id="4.2.2.n1" evidence="8"/>
<evidence type="ECO:0000256" key="5">
    <source>
        <dbReference type="ARBA" id="ARBA00023237"/>
    </source>
</evidence>
<evidence type="ECO:0000259" key="9">
    <source>
        <dbReference type="SMART" id="SM00062"/>
    </source>
</evidence>
<comment type="similarity">
    <text evidence="1">Belongs to the transglycosylase Slt family.</text>
</comment>
<feature type="region of interest" description="LT domain" evidence="8">
    <location>
        <begin position="278"/>
        <end position="511"/>
    </location>
</feature>